<protein>
    <submittedName>
        <fullName evidence="2">Uncharacterized protein</fullName>
    </submittedName>
</protein>
<evidence type="ECO:0000313" key="3">
    <source>
        <dbReference type="Proteomes" id="UP000765509"/>
    </source>
</evidence>
<feature type="region of interest" description="Disordered" evidence="1">
    <location>
        <begin position="1"/>
        <end position="32"/>
    </location>
</feature>
<proteinExistence type="predicted"/>
<dbReference type="AlphaFoldDB" id="A0A9Q3CH96"/>
<comment type="caution">
    <text evidence="2">The sequence shown here is derived from an EMBL/GenBank/DDBJ whole genome shotgun (WGS) entry which is preliminary data.</text>
</comment>
<gene>
    <name evidence="2" type="ORF">O181_023543</name>
</gene>
<keyword evidence="3" id="KW-1185">Reference proteome</keyword>
<dbReference type="Proteomes" id="UP000765509">
    <property type="component" value="Unassembled WGS sequence"/>
</dbReference>
<reference evidence="2" key="1">
    <citation type="submission" date="2021-03" db="EMBL/GenBank/DDBJ databases">
        <title>Draft genome sequence of rust myrtle Austropuccinia psidii MF-1, a brazilian biotype.</title>
        <authorList>
            <person name="Quecine M.C."/>
            <person name="Pachon D.M.R."/>
            <person name="Bonatelli M.L."/>
            <person name="Correr F.H."/>
            <person name="Franceschini L.M."/>
            <person name="Leite T.F."/>
            <person name="Margarido G.R.A."/>
            <person name="Almeida C.A."/>
            <person name="Ferrarezi J.A."/>
            <person name="Labate C.A."/>
        </authorList>
    </citation>
    <scope>NUCLEOTIDE SEQUENCE</scope>
    <source>
        <strain evidence="2">MF-1</strain>
    </source>
</reference>
<sequence length="157" mass="17666">MRPKGTKEEVHQLPRTGGSQTTSGPPEPFLVTNSIQPNMAIKDPQDPKWSKALWTPFLSPWPLETTRGHQLSSPQGSPHIEGKFPLSSMHPVLKVPRVVHIWYNIPSCTIFAQKSNGEIFRTKLSDPKSSPKYITNFKGGLLSYSVWQFPGSYQRII</sequence>
<name>A0A9Q3CH96_9BASI</name>
<dbReference type="EMBL" id="AVOT02007404">
    <property type="protein sequence ID" value="MBW0483828.1"/>
    <property type="molecule type" value="Genomic_DNA"/>
</dbReference>
<evidence type="ECO:0000256" key="1">
    <source>
        <dbReference type="SAM" id="MobiDB-lite"/>
    </source>
</evidence>
<evidence type="ECO:0000313" key="2">
    <source>
        <dbReference type="EMBL" id="MBW0483828.1"/>
    </source>
</evidence>
<accession>A0A9Q3CH96</accession>
<organism evidence="2 3">
    <name type="scientific">Austropuccinia psidii MF-1</name>
    <dbReference type="NCBI Taxonomy" id="1389203"/>
    <lineage>
        <taxon>Eukaryota</taxon>
        <taxon>Fungi</taxon>
        <taxon>Dikarya</taxon>
        <taxon>Basidiomycota</taxon>
        <taxon>Pucciniomycotina</taxon>
        <taxon>Pucciniomycetes</taxon>
        <taxon>Pucciniales</taxon>
        <taxon>Sphaerophragmiaceae</taxon>
        <taxon>Austropuccinia</taxon>
    </lineage>
</organism>
<feature type="compositionally biased region" description="Basic and acidic residues" evidence="1">
    <location>
        <begin position="1"/>
        <end position="12"/>
    </location>
</feature>